<keyword evidence="1" id="KW-0472">Membrane</keyword>
<name>A0A8D8IMN8_CULPI</name>
<evidence type="ECO:0000256" key="1">
    <source>
        <dbReference type="SAM" id="Phobius"/>
    </source>
</evidence>
<sequence>MIQVSPPFRGDFFLFRMNWTHVVEYLLIPVPPIVVLAILICHNPVGHGTVRERCDRAQHVVCLVPVHGVGTLRLPRQVAVLGVPPEGPRQQEAQRGAIAVGHLLIILQSCLPQTRNLLLFLTHSTEPNTCF</sequence>
<protein>
    <submittedName>
        <fullName evidence="2">(northern house mosquito) hypothetical protein</fullName>
    </submittedName>
</protein>
<feature type="transmembrane region" description="Helical" evidence="1">
    <location>
        <begin position="22"/>
        <end position="41"/>
    </location>
</feature>
<keyword evidence="1" id="KW-1133">Transmembrane helix</keyword>
<dbReference type="EMBL" id="HBUE01255468">
    <property type="protein sequence ID" value="CAG6556159.1"/>
    <property type="molecule type" value="Transcribed_RNA"/>
</dbReference>
<proteinExistence type="predicted"/>
<reference evidence="2" key="1">
    <citation type="submission" date="2021-05" db="EMBL/GenBank/DDBJ databases">
        <authorList>
            <person name="Alioto T."/>
            <person name="Alioto T."/>
            <person name="Gomez Garrido J."/>
        </authorList>
    </citation>
    <scope>NUCLEOTIDE SEQUENCE</scope>
</reference>
<dbReference type="EMBL" id="HBUE01150499">
    <property type="protein sequence ID" value="CAG6504873.1"/>
    <property type="molecule type" value="Transcribed_RNA"/>
</dbReference>
<organism evidence="2">
    <name type="scientific">Culex pipiens</name>
    <name type="common">House mosquito</name>
    <dbReference type="NCBI Taxonomy" id="7175"/>
    <lineage>
        <taxon>Eukaryota</taxon>
        <taxon>Metazoa</taxon>
        <taxon>Ecdysozoa</taxon>
        <taxon>Arthropoda</taxon>
        <taxon>Hexapoda</taxon>
        <taxon>Insecta</taxon>
        <taxon>Pterygota</taxon>
        <taxon>Neoptera</taxon>
        <taxon>Endopterygota</taxon>
        <taxon>Diptera</taxon>
        <taxon>Nematocera</taxon>
        <taxon>Culicoidea</taxon>
        <taxon>Culicidae</taxon>
        <taxon>Culicinae</taxon>
        <taxon>Culicini</taxon>
        <taxon>Culex</taxon>
        <taxon>Culex</taxon>
    </lineage>
</organism>
<accession>A0A8D8IMN8</accession>
<evidence type="ECO:0000313" key="2">
    <source>
        <dbReference type="EMBL" id="CAG6556159.1"/>
    </source>
</evidence>
<dbReference type="AlphaFoldDB" id="A0A8D8IMN8"/>
<keyword evidence="1" id="KW-0812">Transmembrane</keyword>